<dbReference type="GeneID" id="15806366"/>
<dbReference type="PRINTS" id="PR00705">
    <property type="entry name" value="PAPAIN"/>
</dbReference>
<dbReference type="Pfam" id="PF08246">
    <property type="entry name" value="Inhibitor_I29"/>
    <property type="match status" value="1"/>
</dbReference>
<dbReference type="Gene3D" id="3.90.70.10">
    <property type="entry name" value="Cysteine proteinases"/>
    <property type="match status" value="1"/>
</dbReference>
<accession>L0AYN2</accession>
<dbReference type="InterPro" id="IPR039417">
    <property type="entry name" value="Peptidase_C1A_papain-like"/>
</dbReference>
<dbReference type="InterPro" id="IPR025660">
    <property type="entry name" value="Pept_his_AS"/>
</dbReference>
<evidence type="ECO:0000313" key="8">
    <source>
        <dbReference type="EMBL" id="AFZ80702.1"/>
    </source>
</evidence>
<feature type="domain" description="Peptidase C1A papain C-terminal" evidence="6">
    <location>
        <begin position="224"/>
        <end position="433"/>
    </location>
</feature>
<evidence type="ECO:0000256" key="5">
    <source>
        <dbReference type="SAM" id="Phobius"/>
    </source>
</evidence>
<dbReference type="SMART" id="SM00645">
    <property type="entry name" value="Pept_C1"/>
    <property type="match status" value="1"/>
</dbReference>
<dbReference type="RefSeq" id="XP_004830368.1">
    <property type="nucleotide sequence ID" value="XM_004830311.1"/>
</dbReference>
<proteinExistence type="inferred from homology"/>
<dbReference type="OrthoDB" id="190265at2759"/>
<keyword evidence="2" id="KW-0865">Zymogen</keyword>
<dbReference type="KEGG" id="beq:BEWA_001090"/>
<feature type="transmembrane region" description="Helical" evidence="5">
    <location>
        <begin position="42"/>
        <end position="65"/>
    </location>
</feature>
<feature type="domain" description="Cathepsin propeptide inhibitor" evidence="7">
    <location>
        <begin position="123"/>
        <end position="178"/>
    </location>
</feature>
<dbReference type="InterPro" id="IPR013128">
    <property type="entry name" value="Peptidase_C1A"/>
</dbReference>
<name>L0AYN2_THEEQ</name>
<evidence type="ECO:0000259" key="6">
    <source>
        <dbReference type="SMART" id="SM00645"/>
    </source>
</evidence>
<reference evidence="8 9" key="1">
    <citation type="journal article" date="2012" name="BMC Genomics">
        <title>Comparative genomic analysis and phylogenetic position of Theileria equi.</title>
        <authorList>
            <person name="Kappmeyer L.S."/>
            <person name="Thiagarajan M."/>
            <person name="Herndon D.R."/>
            <person name="Ramsay J.D."/>
            <person name="Caler E."/>
            <person name="Djikeng A."/>
            <person name="Gillespie J.J."/>
            <person name="Lau A.O."/>
            <person name="Roalson E.H."/>
            <person name="Silva J.C."/>
            <person name="Silva M.G."/>
            <person name="Suarez C.E."/>
            <person name="Ueti M.W."/>
            <person name="Nene V.M."/>
            <person name="Mealey R.H."/>
            <person name="Knowles D.P."/>
            <person name="Brayton K.A."/>
        </authorList>
    </citation>
    <scope>NUCLEOTIDE SEQUENCE [LARGE SCALE GENOMIC DNA]</scope>
    <source>
        <strain evidence="8 9">WA</strain>
    </source>
</reference>
<keyword evidence="5" id="KW-0812">Transmembrane</keyword>
<protein>
    <submittedName>
        <fullName evidence="8">Cysteine protease</fullName>
        <ecNumber evidence="8">1.3.1.74</ecNumber>
    </submittedName>
</protein>
<dbReference type="GO" id="GO:0006508">
    <property type="term" value="P:proteolysis"/>
    <property type="evidence" value="ECO:0007669"/>
    <property type="project" value="UniProtKB-KW"/>
</dbReference>
<evidence type="ECO:0000256" key="2">
    <source>
        <dbReference type="ARBA" id="ARBA00023145"/>
    </source>
</evidence>
<dbReference type="eggNOG" id="KOG1543">
    <property type="taxonomic scope" value="Eukaryota"/>
</dbReference>
<keyword evidence="8" id="KW-0645">Protease</keyword>
<dbReference type="SMART" id="SM00848">
    <property type="entry name" value="Inhibitor_I29"/>
    <property type="match status" value="1"/>
</dbReference>
<keyword evidence="4" id="KW-0325">Glycoprotein</keyword>
<comment type="similarity">
    <text evidence="1">Belongs to the peptidase C1 family.</text>
</comment>
<dbReference type="InterPro" id="IPR038765">
    <property type="entry name" value="Papain-like_cys_pep_sf"/>
</dbReference>
<dbReference type="VEuPathDB" id="PiroplasmaDB:BEWA_001090"/>
<sequence>MVAVISANPSERLMDNRIDDDVEVAEEQTSFFRRFFAKRRNVIFLSAASFLLLVLASTLTGIFVARHRAVVAFKENLTQFLDEKFVLTEPKERASHVEELTDLFSNGYISADHVSELEALMEFDEFNKFYSREHADADERRVRFLAFRNNYNAVKAQTGEESYEKGINKFSDMTDEEFNLRFPALSVEELKKSLEVSASEEFTSPEHLDKVRIAKGLGVEDSVDGEDLDWRKLNGVTPVKDQGNCGSCWAFAAVGSVESLYLIKKGQALDLSEQELVNCEENSNGCEGGLPNKALEYIKAKGISHSKDLPYHAANEECVVSSSDKVFIHSFFANTGLDILNKSLVVSPTIVAIAASKEFTAYKGGIFTGECAPELNHAVLLVGEGHDEATGKRFWIVKNSWGTDWGENGFFRFERTDEGSDKCDILEFGFTPALKCHSKKL</sequence>
<keyword evidence="8" id="KW-0560">Oxidoreductase</keyword>
<organism evidence="8 9">
    <name type="scientific">Theileria equi strain WA</name>
    <dbReference type="NCBI Taxonomy" id="1537102"/>
    <lineage>
        <taxon>Eukaryota</taxon>
        <taxon>Sar</taxon>
        <taxon>Alveolata</taxon>
        <taxon>Apicomplexa</taxon>
        <taxon>Aconoidasida</taxon>
        <taxon>Piroplasmida</taxon>
        <taxon>Theileriidae</taxon>
        <taxon>Theileria</taxon>
    </lineage>
</organism>
<evidence type="ECO:0000256" key="1">
    <source>
        <dbReference type="ARBA" id="ARBA00008455"/>
    </source>
</evidence>
<dbReference type="PROSITE" id="PS00640">
    <property type="entry name" value="THIOL_PROTEASE_ASN"/>
    <property type="match status" value="1"/>
</dbReference>
<evidence type="ECO:0000313" key="9">
    <source>
        <dbReference type="Proteomes" id="UP000031512"/>
    </source>
</evidence>
<dbReference type="SUPFAM" id="SSF54001">
    <property type="entry name" value="Cysteine proteinases"/>
    <property type="match status" value="1"/>
</dbReference>
<gene>
    <name evidence="8" type="ORF">BEWA_001090</name>
</gene>
<dbReference type="AlphaFoldDB" id="L0AYN2"/>
<dbReference type="PROSITE" id="PS00639">
    <property type="entry name" value="THIOL_PROTEASE_HIS"/>
    <property type="match status" value="1"/>
</dbReference>
<dbReference type="PANTHER" id="PTHR12411">
    <property type="entry name" value="CYSTEINE PROTEASE FAMILY C1-RELATED"/>
    <property type="match status" value="1"/>
</dbReference>
<keyword evidence="3" id="KW-1015">Disulfide bond</keyword>
<dbReference type="InterPro" id="IPR025661">
    <property type="entry name" value="Pept_asp_AS"/>
</dbReference>
<dbReference type="InterPro" id="IPR000169">
    <property type="entry name" value="Pept_cys_AS"/>
</dbReference>
<keyword evidence="9" id="KW-1185">Reference proteome</keyword>
<evidence type="ECO:0000259" key="7">
    <source>
        <dbReference type="SMART" id="SM00848"/>
    </source>
</evidence>
<dbReference type="PROSITE" id="PS00139">
    <property type="entry name" value="THIOL_PROTEASE_CYS"/>
    <property type="match status" value="1"/>
</dbReference>
<dbReference type="Proteomes" id="UP000031512">
    <property type="component" value="Chromosome 3"/>
</dbReference>
<dbReference type="STRING" id="1537102.L0AYN2"/>
<dbReference type="InterPro" id="IPR000668">
    <property type="entry name" value="Peptidase_C1A_C"/>
</dbReference>
<dbReference type="Pfam" id="PF00112">
    <property type="entry name" value="Peptidase_C1"/>
    <property type="match status" value="1"/>
</dbReference>
<evidence type="ECO:0000256" key="4">
    <source>
        <dbReference type="ARBA" id="ARBA00023180"/>
    </source>
</evidence>
<dbReference type="InterPro" id="IPR013201">
    <property type="entry name" value="Prot_inhib_I29"/>
</dbReference>
<keyword evidence="8" id="KW-0378">Hydrolase</keyword>
<dbReference type="GO" id="GO:0032440">
    <property type="term" value="F:2-alkenal reductase [NAD(P)H] activity"/>
    <property type="evidence" value="ECO:0007669"/>
    <property type="project" value="UniProtKB-EC"/>
</dbReference>
<keyword evidence="5" id="KW-1133">Transmembrane helix</keyword>
<dbReference type="EC" id="1.3.1.74" evidence="8"/>
<dbReference type="CDD" id="cd02248">
    <property type="entry name" value="Peptidase_C1A"/>
    <property type="match status" value="1"/>
</dbReference>
<dbReference type="EMBL" id="CP001670">
    <property type="protein sequence ID" value="AFZ80702.1"/>
    <property type="molecule type" value="Genomic_DNA"/>
</dbReference>
<dbReference type="GO" id="GO:0008234">
    <property type="term" value="F:cysteine-type peptidase activity"/>
    <property type="evidence" value="ECO:0007669"/>
    <property type="project" value="InterPro"/>
</dbReference>
<keyword evidence="5" id="KW-0472">Membrane</keyword>
<evidence type="ECO:0000256" key="3">
    <source>
        <dbReference type="ARBA" id="ARBA00023157"/>
    </source>
</evidence>